<dbReference type="PANTHER" id="PTHR24171">
    <property type="entry name" value="ANKYRIN REPEAT DOMAIN-CONTAINING PROTEIN 39-RELATED"/>
    <property type="match status" value="1"/>
</dbReference>
<name>A0A8B6DF55_MYTGA</name>
<feature type="repeat" description="ANK" evidence="3">
    <location>
        <begin position="32"/>
        <end position="64"/>
    </location>
</feature>
<dbReference type="OrthoDB" id="194358at2759"/>
<dbReference type="Pfam" id="PF12796">
    <property type="entry name" value="Ank_2"/>
    <property type="match status" value="1"/>
</dbReference>
<organism evidence="4 5">
    <name type="scientific">Mytilus galloprovincialis</name>
    <name type="common">Mediterranean mussel</name>
    <dbReference type="NCBI Taxonomy" id="29158"/>
    <lineage>
        <taxon>Eukaryota</taxon>
        <taxon>Metazoa</taxon>
        <taxon>Spiralia</taxon>
        <taxon>Lophotrochozoa</taxon>
        <taxon>Mollusca</taxon>
        <taxon>Bivalvia</taxon>
        <taxon>Autobranchia</taxon>
        <taxon>Pteriomorphia</taxon>
        <taxon>Mytilida</taxon>
        <taxon>Mytiloidea</taxon>
        <taxon>Mytilidae</taxon>
        <taxon>Mytilinae</taxon>
        <taxon>Mytilus</taxon>
    </lineage>
</organism>
<reference evidence="4" key="1">
    <citation type="submission" date="2018-11" db="EMBL/GenBank/DDBJ databases">
        <authorList>
            <person name="Alioto T."/>
            <person name="Alioto T."/>
        </authorList>
    </citation>
    <scope>NUCLEOTIDE SEQUENCE</scope>
</reference>
<dbReference type="SUPFAM" id="SSF48403">
    <property type="entry name" value="Ankyrin repeat"/>
    <property type="match status" value="1"/>
</dbReference>
<keyword evidence="1" id="KW-0677">Repeat</keyword>
<dbReference type="PROSITE" id="PS50088">
    <property type="entry name" value="ANK_REPEAT"/>
    <property type="match status" value="1"/>
</dbReference>
<keyword evidence="2 3" id="KW-0040">ANK repeat</keyword>
<dbReference type="PROSITE" id="PS50297">
    <property type="entry name" value="ANK_REP_REGION"/>
    <property type="match status" value="1"/>
</dbReference>
<protein>
    <submittedName>
        <fullName evidence="4">Uncharacterized protein</fullName>
    </submittedName>
</protein>
<accession>A0A8B6DF55</accession>
<dbReference type="Gene3D" id="1.25.40.20">
    <property type="entry name" value="Ankyrin repeat-containing domain"/>
    <property type="match status" value="1"/>
</dbReference>
<sequence>MEILQNLCVFKLDMEKLCIVVTTFCHHMCDENGEYPLFAARREGNKDTVELLLQEKADVNQCNSKGVSLLYAVCSFHYKLHSYFSKNSMKQFSMRYIETVKLLLAWKADVTLLNTNGQTPLDIARASQCVELIRLFEENLQ</sequence>
<comment type="caution">
    <text evidence="4">The sequence shown here is derived from an EMBL/GenBank/DDBJ whole genome shotgun (WGS) entry which is preliminary data.</text>
</comment>
<gene>
    <name evidence="4" type="ORF">MGAL_10B048704</name>
</gene>
<keyword evidence="5" id="KW-1185">Reference proteome</keyword>
<proteinExistence type="predicted"/>
<evidence type="ECO:0000313" key="5">
    <source>
        <dbReference type="Proteomes" id="UP000596742"/>
    </source>
</evidence>
<dbReference type="AlphaFoldDB" id="A0A8B6DF55"/>
<dbReference type="EMBL" id="UYJE01003260">
    <property type="protein sequence ID" value="VDI17825.1"/>
    <property type="molecule type" value="Genomic_DNA"/>
</dbReference>
<dbReference type="InterPro" id="IPR036770">
    <property type="entry name" value="Ankyrin_rpt-contain_sf"/>
</dbReference>
<evidence type="ECO:0000256" key="3">
    <source>
        <dbReference type="PROSITE-ProRule" id="PRU00023"/>
    </source>
</evidence>
<dbReference type="Proteomes" id="UP000596742">
    <property type="component" value="Unassembled WGS sequence"/>
</dbReference>
<evidence type="ECO:0000256" key="2">
    <source>
        <dbReference type="ARBA" id="ARBA00023043"/>
    </source>
</evidence>
<dbReference type="InterPro" id="IPR002110">
    <property type="entry name" value="Ankyrin_rpt"/>
</dbReference>
<evidence type="ECO:0000256" key="1">
    <source>
        <dbReference type="ARBA" id="ARBA00022737"/>
    </source>
</evidence>
<evidence type="ECO:0000313" key="4">
    <source>
        <dbReference type="EMBL" id="VDI17825.1"/>
    </source>
</evidence>